<dbReference type="CDD" id="cd00093">
    <property type="entry name" value="HTH_XRE"/>
    <property type="match status" value="1"/>
</dbReference>
<dbReference type="InterPro" id="IPR010982">
    <property type="entry name" value="Lambda_DNA-bd_dom_sf"/>
</dbReference>
<dbReference type="PANTHER" id="PTHR40661">
    <property type="match status" value="1"/>
</dbReference>
<comment type="caution">
    <text evidence="5">The sequence shown here is derived from an EMBL/GenBank/DDBJ whole genome shotgun (WGS) entry which is preliminary data.</text>
</comment>
<dbReference type="PANTHER" id="PTHR40661:SF2">
    <property type="entry name" value="HTH-TYPE TRANSCRIPTIONAL REGULATOR PRTR"/>
    <property type="match status" value="1"/>
</dbReference>
<evidence type="ECO:0000259" key="4">
    <source>
        <dbReference type="PROSITE" id="PS50943"/>
    </source>
</evidence>
<dbReference type="Gene3D" id="1.10.260.40">
    <property type="entry name" value="lambda repressor-like DNA-binding domains"/>
    <property type="match status" value="1"/>
</dbReference>
<evidence type="ECO:0000256" key="1">
    <source>
        <dbReference type="ARBA" id="ARBA00023015"/>
    </source>
</evidence>
<dbReference type="InterPro" id="IPR039418">
    <property type="entry name" value="LexA-like"/>
</dbReference>
<evidence type="ECO:0000313" key="5">
    <source>
        <dbReference type="EMBL" id="TEA27222.1"/>
    </source>
</evidence>
<dbReference type="AlphaFoldDB" id="A0AB94ICS2"/>
<evidence type="ECO:0000256" key="3">
    <source>
        <dbReference type="ARBA" id="ARBA00023163"/>
    </source>
</evidence>
<gene>
    <name evidence="5" type="ORF">O970_04795</name>
</gene>
<dbReference type="Gene3D" id="2.10.109.10">
    <property type="entry name" value="Umud Fragment, subunit A"/>
    <property type="match status" value="1"/>
</dbReference>
<feature type="domain" description="HTH cro/C1-type" evidence="4">
    <location>
        <begin position="8"/>
        <end position="61"/>
    </location>
</feature>
<dbReference type="InterPro" id="IPR015927">
    <property type="entry name" value="Peptidase_S24_S26A/B/C"/>
</dbReference>
<dbReference type="SUPFAM" id="SSF47413">
    <property type="entry name" value="lambda repressor-like DNA-binding domains"/>
    <property type="match status" value="1"/>
</dbReference>
<dbReference type="SUPFAM" id="SSF51306">
    <property type="entry name" value="LexA/Signal peptidase"/>
    <property type="match status" value="1"/>
</dbReference>
<reference evidence="5 6" key="1">
    <citation type="journal article" date="2014" name="Appl. Environ. Microbiol.">
        <title>Genomic features of a bumble bee symbiont reflect its host environment.</title>
        <authorList>
            <person name="Martinson V.G."/>
            <person name="Magoc T."/>
            <person name="Koch H."/>
            <person name="Salzberg S.L."/>
            <person name="Moran N.A."/>
        </authorList>
    </citation>
    <scope>NUCLEOTIDE SEQUENCE [LARGE SCALE GENOMIC DNA]</scope>
    <source>
        <strain evidence="5 6">Bimp</strain>
    </source>
</reference>
<keyword evidence="1" id="KW-0805">Transcription regulation</keyword>
<dbReference type="InterPro" id="IPR010744">
    <property type="entry name" value="Phage_CI_N"/>
</dbReference>
<dbReference type="InterPro" id="IPR001387">
    <property type="entry name" value="Cro/C1-type_HTH"/>
</dbReference>
<dbReference type="Pfam" id="PF00717">
    <property type="entry name" value="Peptidase_S24"/>
    <property type="match status" value="1"/>
</dbReference>
<keyword evidence="3" id="KW-0804">Transcription</keyword>
<protein>
    <submittedName>
        <fullName evidence="5">Helix-turn-helix transcriptional regulator</fullName>
    </submittedName>
</protein>
<dbReference type="SMART" id="SM00530">
    <property type="entry name" value="HTH_XRE"/>
    <property type="match status" value="1"/>
</dbReference>
<dbReference type="GO" id="GO:0003677">
    <property type="term" value="F:DNA binding"/>
    <property type="evidence" value="ECO:0007669"/>
    <property type="project" value="UniProtKB-KW"/>
</dbReference>
<keyword evidence="6" id="KW-1185">Reference proteome</keyword>
<dbReference type="Proteomes" id="UP000506160">
    <property type="component" value="Unassembled WGS sequence"/>
</dbReference>
<keyword evidence="2" id="KW-0238">DNA-binding</keyword>
<dbReference type="PROSITE" id="PS50943">
    <property type="entry name" value="HTH_CROC1"/>
    <property type="match status" value="1"/>
</dbReference>
<dbReference type="InterPro" id="IPR036286">
    <property type="entry name" value="LexA/Signal_pep-like_sf"/>
</dbReference>
<dbReference type="EMBL" id="AWGA01000050">
    <property type="protein sequence ID" value="TEA27222.1"/>
    <property type="molecule type" value="Genomic_DNA"/>
</dbReference>
<organism evidence="5 6">
    <name type="scientific">Candidatus Schmidhempelia bombi str. Bimp</name>
    <dbReference type="NCBI Taxonomy" id="1387197"/>
    <lineage>
        <taxon>Bacteria</taxon>
        <taxon>Pseudomonadati</taxon>
        <taxon>Pseudomonadota</taxon>
        <taxon>Gammaproteobacteria</taxon>
        <taxon>Orbales</taxon>
        <taxon>Orbaceae</taxon>
        <taxon>Candidatus Schmidhempelia</taxon>
    </lineage>
</organism>
<dbReference type="GO" id="GO:0045892">
    <property type="term" value="P:negative regulation of DNA-templated transcription"/>
    <property type="evidence" value="ECO:0007669"/>
    <property type="project" value="InterPro"/>
</dbReference>
<accession>A0AB94ICS2</accession>
<sequence length="235" mass="26719">MNDVIQRLNEIMINKNIKQVDLAKITGVTNQAVNNWFKRNKISISSARMICLSTGYSLEWLLSGKGNKKMDDSYISNSRLKPATCWEMSNTEKNSIEFVTVPVLDIELSTGHGVINNNETEIYTLPFSASTLKREGIHFDQIRVVRVSGDSMNPRLFDGDTLSIDMADNRIKDGKIYAIRIRESQKVKVLIQNLDGTITVRSFNPKFKDEIINKEQIESGEFAILGRVWWISSII</sequence>
<evidence type="ECO:0000313" key="6">
    <source>
        <dbReference type="Proteomes" id="UP000506160"/>
    </source>
</evidence>
<dbReference type="Pfam" id="PF07022">
    <property type="entry name" value="Phage_CI_repr"/>
    <property type="match status" value="1"/>
</dbReference>
<dbReference type="CDD" id="cd06529">
    <property type="entry name" value="S24_LexA-like"/>
    <property type="match status" value="1"/>
</dbReference>
<dbReference type="RefSeq" id="WP_024496014.1">
    <property type="nucleotide sequence ID" value="NZ_AWGA01000050.1"/>
</dbReference>
<proteinExistence type="predicted"/>
<evidence type="ECO:0000256" key="2">
    <source>
        <dbReference type="ARBA" id="ARBA00023125"/>
    </source>
</evidence>
<name>A0AB94ICS2_9GAMM</name>